<accession>A0A2M7EL16</accession>
<dbReference type="AlphaFoldDB" id="A0A2M7EL16"/>
<dbReference type="PANTHER" id="PTHR46401:SF2">
    <property type="entry name" value="GLYCOSYLTRANSFERASE WBBK-RELATED"/>
    <property type="match status" value="1"/>
</dbReference>
<proteinExistence type="predicted"/>
<organism evidence="4 5">
    <name type="scientific">Candidatus Roizmanbacteria bacterium CG17_big_fil_post_rev_8_21_14_2_50_39_7</name>
    <dbReference type="NCBI Taxonomy" id="1974858"/>
    <lineage>
        <taxon>Bacteria</taxon>
        <taxon>Candidatus Roizmaniibacteriota</taxon>
    </lineage>
</organism>
<dbReference type="CDD" id="cd03809">
    <property type="entry name" value="GT4_MtfB-like"/>
    <property type="match status" value="1"/>
</dbReference>
<evidence type="ECO:0000313" key="4">
    <source>
        <dbReference type="EMBL" id="PIV71246.1"/>
    </source>
</evidence>
<sequence>MKHIGVDVRLLFQTGVGTYLQNFLHYLPKYAPKNISFTLYCLPQDAQFVKDTVPDSSIRITTALWHSVNEQTTLLRLIQSDHLDLMHFTYFGHPLFYKGRCISTIHDVTPLLFATGKASTKNPLVYAIKKFVFSQTLQHQVHHSEVIITPSHTVKQQLIRLYGDSISDKIVPLYEGVSYRLLSEQVDENIVKSPYLLYVGNFYPHKNVFTLIKAFIKSNSPYLLVLAGPHDYFLNRLLTNLSDEEKEHLVVKNKPTLRELVTLYKNAEALIHPSISEGFGLPLVEAMHFGIPIIASHIPVFQEILGNSYYSFDPYDENSISSA</sequence>
<feature type="non-terminal residue" evidence="4">
    <location>
        <position position="323"/>
    </location>
</feature>
<dbReference type="Proteomes" id="UP000228762">
    <property type="component" value="Unassembled WGS sequence"/>
</dbReference>
<feature type="domain" description="Glycosyl transferase family 1" evidence="2">
    <location>
        <begin position="191"/>
        <end position="321"/>
    </location>
</feature>
<dbReference type="InterPro" id="IPR001296">
    <property type="entry name" value="Glyco_trans_1"/>
</dbReference>
<dbReference type="InterPro" id="IPR028098">
    <property type="entry name" value="Glyco_trans_4-like_N"/>
</dbReference>
<evidence type="ECO:0000259" key="3">
    <source>
        <dbReference type="Pfam" id="PF13439"/>
    </source>
</evidence>
<dbReference type="SUPFAM" id="SSF53756">
    <property type="entry name" value="UDP-Glycosyltransferase/glycogen phosphorylase"/>
    <property type="match status" value="1"/>
</dbReference>
<evidence type="ECO:0008006" key="6">
    <source>
        <dbReference type="Google" id="ProtNLM"/>
    </source>
</evidence>
<dbReference type="GO" id="GO:0016757">
    <property type="term" value="F:glycosyltransferase activity"/>
    <property type="evidence" value="ECO:0007669"/>
    <property type="project" value="InterPro"/>
</dbReference>
<evidence type="ECO:0000256" key="1">
    <source>
        <dbReference type="ARBA" id="ARBA00022679"/>
    </source>
</evidence>
<name>A0A2M7EL16_9BACT</name>
<protein>
    <recommendedName>
        <fullName evidence="6">Glycosyl transferase family 1 domain-containing protein</fullName>
    </recommendedName>
</protein>
<dbReference type="GO" id="GO:0009103">
    <property type="term" value="P:lipopolysaccharide biosynthetic process"/>
    <property type="evidence" value="ECO:0007669"/>
    <property type="project" value="TreeGrafter"/>
</dbReference>
<feature type="domain" description="Glycosyltransferase subfamily 4-like N-terminal" evidence="3">
    <location>
        <begin position="15"/>
        <end position="177"/>
    </location>
</feature>
<reference evidence="5" key="1">
    <citation type="submission" date="2017-09" db="EMBL/GenBank/DDBJ databases">
        <title>Depth-based differentiation of microbial function through sediment-hosted aquifers and enrichment of novel symbionts in the deep terrestrial subsurface.</title>
        <authorList>
            <person name="Probst A.J."/>
            <person name="Ladd B."/>
            <person name="Jarett J.K."/>
            <person name="Geller-Mcgrath D.E."/>
            <person name="Sieber C.M.K."/>
            <person name="Emerson J.B."/>
            <person name="Anantharaman K."/>
            <person name="Thomas B.C."/>
            <person name="Malmstrom R."/>
            <person name="Stieglmeier M."/>
            <person name="Klingl A."/>
            <person name="Woyke T."/>
            <person name="Ryan C.M."/>
            <person name="Banfield J.F."/>
        </authorList>
    </citation>
    <scope>NUCLEOTIDE SEQUENCE [LARGE SCALE GENOMIC DNA]</scope>
</reference>
<evidence type="ECO:0000313" key="5">
    <source>
        <dbReference type="Proteomes" id="UP000228762"/>
    </source>
</evidence>
<dbReference type="PANTHER" id="PTHR46401">
    <property type="entry name" value="GLYCOSYLTRANSFERASE WBBK-RELATED"/>
    <property type="match status" value="1"/>
</dbReference>
<comment type="caution">
    <text evidence="4">The sequence shown here is derived from an EMBL/GenBank/DDBJ whole genome shotgun (WGS) entry which is preliminary data.</text>
</comment>
<dbReference type="Pfam" id="PF13439">
    <property type="entry name" value="Glyco_transf_4"/>
    <property type="match status" value="1"/>
</dbReference>
<dbReference type="EMBL" id="PFEV01000024">
    <property type="protein sequence ID" value="PIV71246.1"/>
    <property type="molecule type" value="Genomic_DNA"/>
</dbReference>
<dbReference type="Gene3D" id="3.40.50.2000">
    <property type="entry name" value="Glycogen Phosphorylase B"/>
    <property type="match status" value="2"/>
</dbReference>
<keyword evidence="1" id="KW-0808">Transferase</keyword>
<gene>
    <name evidence="4" type="ORF">COW57_00590</name>
</gene>
<evidence type="ECO:0000259" key="2">
    <source>
        <dbReference type="Pfam" id="PF00534"/>
    </source>
</evidence>
<dbReference type="Pfam" id="PF00534">
    <property type="entry name" value="Glycos_transf_1"/>
    <property type="match status" value="1"/>
</dbReference>